<evidence type="ECO:0000259" key="5">
    <source>
        <dbReference type="Pfam" id="PF21391"/>
    </source>
</evidence>
<accession>M4NGE9</accession>
<feature type="domain" description="L-tyrosine decarboxylase C-terminal" evidence="5">
    <location>
        <begin position="514"/>
        <end position="630"/>
    </location>
</feature>
<dbReference type="Pfam" id="PF00282">
    <property type="entry name" value="Pyridoxal_deC"/>
    <property type="match status" value="1"/>
</dbReference>
<sequence length="651" mass="71234">MSAAQPFDHVEPRDHTLDACFLGPYGENDTLLEKLLVEFLRDHVYWRRNFHPEDPPAIGTGAAHHPDYLAFESRMRRELHQLSAALKKSVPFHSPRYIGHMASDLLLPGLAAQMLTLPYNPNNVSEDAAPVTVDLEVQAGLQLARMLGYPHDPAQEACAFGHLTSGGTLANYQALRLALALKAFPVALRAAGAPELALPADDWSAFNLSTADGIALLETWQHWLAAQTPAQRAHWLHRVENERIEQLGLVGFFAAHPSLRVPLVLAPVTAHYSWSKGLKLLGLGRDQLELLPTDGMRLNPAALADTLERCARERQPVLMCVAVLGGTEYGTIDPIDAVLAARQASRGRGLDFAVHVDAAWGGYLATLFRNEDGSLRTREEVAADYVQFPTPAVHAAFAALGETDSVTVDPHKLGYLPYGSGAFICRDHRAMTLLAERADYVFHAATPAGYLARYRSLGQFIPEGSKSGAAAAAVYVTHRVLPLDHAHFGALPRATVRAAETFHARAQRFALELADDVHALVPFAPDSNLVCLALNPCGNTSVAAANAFVRELHDTLRCDPHQPLQTKEFFGSVTSLRPDMLGPVQTSRIFAALGLDTASLGPDEDRLLILRHTLMNPYLIDHENGISYIDRYFDFLGRRMRMLRGGATSQT</sequence>
<dbReference type="InterPro" id="IPR015424">
    <property type="entry name" value="PyrdxlP-dep_Trfase"/>
</dbReference>
<dbReference type="GO" id="GO:0030170">
    <property type="term" value="F:pyridoxal phosphate binding"/>
    <property type="evidence" value="ECO:0007669"/>
    <property type="project" value="InterPro"/>
</dbReference>
<evidence type="ECO:0000256" key="1">
    <source>
        <dbReference type="ARBA" id="ARBA00001933"/>
    </source>
</evidence>
<keyword evidence="7" id="KW-1185">Reference proteome</keyword>
<dbReference type="PANTHER" id="PTHR42735:SF4">
    <property type="entry name" value="PYRIDOXAL PHOSPHATE-DEPENDENT DECARBOXYLASE FAMILY PROTEIN"/>
    <property type="match status" value="1"/>
</dbReference>
<dbReference type="OrthoDB" id="9803665at2"/>
<dbReference type="InterPro" id="IPR015421">
    <property type="entry name" value="PyrdxlP-dep_Trfase_major"/>
</dbReference>
<comment type="cofactor">
    <cofactor evidence="1 4">
        <name>pyridoxal 5'-phosphate</name>
        <dbReference type="ChEBI" id="CHEBI:597326"/>
    </cofactor>
</comment>
<dbReference type="KEGG" id="rhd:R2APBS1_2883"/>
<dbReference type="eggNOG" id="COG0076">
    <property type="taxonomic scope" value="Bacteria"/>
</dbReference>
<evidence type="ECO:0000313" key="7">
    <source>
        <dbReference type="Proteomes" id="UP000011859"/>
    </source>
</evidence>
<dbReference type="RefSeq" id="WP_015448427.1">
    <property type="nucleotide sequence ID" value="NC_020541.1"/>
</dbReference>
<dbReference type="HOGENOM" id="CLU_005446_0_1_6"/>
<dbReference type="InterPro" id="IPR050477">
    <property type="entry name" value="GrpII_AminoAcid_Decarb"/>
</dbReference>
<dbReference type="PANTHER" id="PTHR42735">
    <property type="match status" value="1"/>
</dbReference>
<dbReference type="STRING" id="666685.R2APBS1_2883"/>
<name>M4NGE9_9GAMM</name>
<dbReference type="GO" id="GO:0016830">
    <property type="term" value="F:carbon-carbon lyase activity"/>
    <property type="evidence" value="ECO:0007669"/>
    <property type="project" value="InterPro"/>
</dbReference>
<gene>
    <name evidence="6" type="ORF">R2APBS1_2883</name>
</gene>
<protein>
    <submittedName>
        <fullName evidence="6">PLP-dependent enzyme, glutamate decarboxylase</fullName>
    </submittedName>
</protein>
<dbReference type="InterPro" id="IPR002129">
    <property type="entry name" value="PyrdxlP-dep_de-COase"/>
</dbReference>
<evidence type="ECO:0000256" key="3">
    <source>
        <dbReference type="ARBA" id="ARBA00023239"/>
    </source>
</evidence>
<dbReference type="Pfam" id="PF21391">
    <property type="entry name" value="tyr_de_CO2_C"/>
    <property type="match status" value="1"/>
</dbReference>
<dbReference type="InterPro" id="IPR049373">
    <property type="entry name" value="TyrDC_C"/>
</dbReference>
<keyword evidence="2 4" id="KW-0663">Pyridoxal phosphate</keyword>
<feature type="modified residue" description="N6-(pyridoxal phosphate)lysine" evidence="4">
    <location>
        <position position="412"/>
    </location>
</feature>
<dbReference type="EMBL" id="CP003470">
    <property type="protein sequence ID" value="AGG89959.1"/>
    <property type="molecule type" value="Genomic_DNA"/>
</dbReference>
<organism evidence="6 7">
    <name type="scientific">Rhodanobacter denitrificans</name>
    <dbReference type="NCBI Taxonomy" id="666685"/>
    <lineage>
        <taxon>Bacteria</taxon>
        <taxon>Pseudomonadati</taxon>
        <taxon>Pseudomonadota</taxon>
        <taxon>Gammaproteobacteria</taxon>
        <taxon>Lysobacterales</taxon>
        <taxon>Rhodanobacteraceae</taxon>
        <taxon>Rhodanobacter</taxon>
    </lineage>
</organism>
<proteinExistence type="predicted"/>
<evidence type="ECO:0000256" key="4">
    <source>
        <dbReference type="PIRSR" id="PIRSR602129-50"/>
    </source>
</evidence>
<dbReference type="GO" id="GO:0019752">
    <property type="term" value="P:carboxylic acid metabolic process"/>
    <property type="evidence" value="ECO:0007669"/>
    <property type="project" value="InterPro"/>
</dbReference>
<dbReference type="Gene3D" id="3.40.640.10">
    <property type="entry name" value="Type I PLP-dependent aspartate aminotransferase-like (Major domain)"/>
    <property type="match status" value="1"/>
</dbReference>
<dbReference type="AlphaFoldDB" id="M4NGE9"/>
<evidence type="ECO:0000313" key="6">
    <source>
        <dbReference type="EMBL" id="AGG89959.1"/>
    </source>
</evidence>
<keyword evidence="3" id="KW-0456">Lyase</keyword>
<dbReference type="Proteomes" id="UP000011859">
    <property type="component" value="Chromosome"/>
</dbReference>
<dbReference type="SUPFAM" id="SSF53383">
    <property type="entry name" value="PLP-dependent transferases"/>
    <property type="match status" value="1"/>
</dbReference>
<reference evidence="6 7" key="1">
    <citation type="submission" date="2012-04" db="EMBL/GenBank/DDBJ databases">
        <title>Complete genome of Rhodanobacter sp. 2APBS1.</title>
        <authorList>
            <consortium name="US DOE Joint Genome Institute"/>
            <person name="Huntemann M."/>
            <person name="Wei C.-L."/>
            <person name="Han J."/>
            <person name="Detter J.C."/>
            <person name="Han C."/>
            <person name="Tapia R."/>
            <person name="Munk A.C.C."/>
            <person name="Chen A."/>
            <person name="Krypides N."/>
            <person name="Mavromatis K."/>
            <person name="Markowitz V."/>
            <person name="Szeto E."/>
            <person name="Ivanova N."/>
            <person name="Mikhailova N."/>
            <person name="Ovchinnikova G."/>
            <person name="Pagani I."/>
            <person name="Pati A."/>
            <person name="Goodwin L."/>
            <person name="Peters L."/>
            <person name="Pitluck S."/>
            <person name="Woyke T."/>
            <person name="Prakash O."/>
            <person name="Elkins J."/>
            <person name="Brown S."/>
            <person name="Palumbo A."/>
            <person name="Hemme C."/>
            <person name="Zhou J."/>
            <person name="Watson D."/>
            <person name="Jardine P."/>
            <person name="Kostka J."/>
            <person name="Green S."/>
        </authorList>
    </citation>
    <scope>NUCLEOTIDE SEQUENCE [LARGE SCALE GENOMIC DNA]</scope>
    <source>
        <strain evidence="6 7">2APBS1</strain>
    </source>
</reference>
<evidence type="ECO:0000256" key="2">
    <source>
        <dbReference type="ARBA" id="ARBA00022898"/>
    </source>
</evidence>